<proteinExistence type="predicted"/>
<dbReference type="SUPFAM" id="SSF54695">
    <property type="entry name" value="POZ domain"/>
    <property type="match status" value="1"/>
</dbReference>
<dbReference type="InterPro" id="IPR000210">
    <property type="entry name" value="BTB/POZ_dom"/>
</dbReference>
<dbReference type="AlphaFoldDB" id="A0AAV5U3C5"/>
<evidence type="ECO:0000259" key="1">
    <source>
        <dbReference type="PROSITE" id="PS50097"/>
    </source>
</evidence>
<dbReference type="Gene3D" id="3.30.710.10">
    <property type="entry name" value="Potassium Channel Kv1.1, Chain A"/>
    <property type="match status" value="1"/>
</dbReference>
<comment type="caution">
    <text evidence="2">The sequence shown here is derived from an EMBL/GenBank/DDBJ whole genome shotgun (WGS) entry which is preliminary data.</text>
</comment>
<dbReference type="EMBL" id="BTSX01000005">
    <property type="protein sequence ID" value="GMT01113.1"/>
    <property type="molecule type" value="Genomic_DNA"/>
</dbReference>
<dbReference type="InterPro" id="IPR011333">
    <property type="entry name" value="SKP1/BTB/POZ_sf"/>
</dbReference>
<dbReference type="PANTHER" id="PTHR22744">
    <property type="entry name" value="HELIX LOOP HELIX PROTEIN 21-RELATED"/>
    <property type="match status" value="1"/>
</dbReference>
<feature type="domain" description="BTB" evidence="1">
    <location>
        <begin position="37"/>
        <end position="96"/>
    </location>
</feature>
<evidence type="ECO:0000313" key="2">
    <source>
        <dbReference type="EMBL" id="GMT01113.1"/>
    </source>
</evidence>
<evidence type="ECO:0000313" key="3">
    <source>
        <dbReference type="Proteomes" id="UP001432027"/>
    </source>
</evidence>
<feature type="non-terminal residue" evidence="2">
    <location>
        <position position="1"/>
    </location>
</feature>
<sequence length="224" mass="26249">QGFIDNGAVLIEARIHARRSEFNDLEKSDFLIPSETSEVVLIVEGKKLLLCKDILAHHSPYFDALFNGNLIESKEMEMEIKDVVYEDFLILLNLIYGNDEMSYYHCRKFLPLADRFDCKKIKYDFQMHAIGFDGLYLRVKLGLASEFRLGFLLDHCMALLDRSTKILKLMKWEDYDKLTDEIKEELEKKLNILKKTEVNDADFHRDLAVMKIAGRMYRRSFSCV</sequence>
<dbReference type="Proteomes" id="UP001432027">
    <property type="component" value="Unassembled WGS sequence"/>
</dbReference>
<dbReference type="Pfam" id="PF00651">
    <property type="entry name" value="BTB"/>
    <property type="match status" value="1"/>
</dbReference>
<dbReference type="PROSITE" id="PS50097">
    <property type="entry name" value="BTB"/>
    <property type="match status" value="1"/>
</dbReference>
<name>A0AAV5U3C5_9BILA</name>
<dbReference type="CDD" id="cd18186">
    <property type="entry name" value="BTB_POZ_ZBTB_KLHL-like"/>
    <property type="match status" value="1"/>
</dbReference>
<keyword evidence="3" id="KW-1185">Reference proteome</keyword>
<organism evidence="2 3">
    <name type="scientific">Pristionchus entomophagus</name>
    <dbReference type="NCBI Taxonomy" id="358040"/>
    <lineage>
        <taxon>Eukaryota</taxon>
        <taxon>Metazoa</taxon>
        <taxon>Ecdysozoa</taxon>
        <taxon>Nematoda</taxon>
        <taxon>Chromadorea</taxon>
        <taxon>Rhabditida</taxon>
        <taxon>Rhabditina</taxon>
        <taxon>Diplogasteromorpha</taxon>
        <taxon>Diplogasteroidea</taxon>
        <taxon>Neodiplogasteridae</taxon>
        <taxon>Pristionchus</taxon>
    </lineage>
</organism>
<dbReference type="SMART" id="SM00225">
    <property type="entry name" value="BTB"/>
    <property type="match status" value="1"/>
</dbReference>
<dbReference type="PANTHER" id="PTHR22744:SF14">
    <property type="entry name" value="BTB DOMAIN-CONTAINING PROTEIN-RELATED"/>
    <property type="match status" value="1"/>
</dbReference>
<gene>
    <name evidence="2" type="ORF">PENTCL1PPCAC_23287</name>
</gene>
<protein>
    <recommendedName>
        <fullName evidence="1">BTB domain-containing protein</fullName>
    </recommendedName>
</protein>
<accession>A0AAV5U3C5</accession>
<reference evidence="2" key="1">
    <citation type="submission" date="2023-10" db="EMBL/GenBank/DDBJ databases">
        <title>Genome assembly of Pristionchus species.</title>
        <authorList>
            <person name="Yoshida K."/>
            <person name="Sommer R.J."/>
        </authorList>
    </citation>
    <scope>NUCLEOTIDE SEQUENCE</scope>
    <source>
        <strain evidence="2">RS0144</strain>
    </source>
</reference>